<dbReference type="EMBL" id="JAUHHV010000008">
    <property type="protein sequence ID" value="KAK1416049.1"/>
    <property type="molecule type" value="Genomic_DNA"/>
</dbReference>
<feature type="domain" description="C2" evidence="1">
    <location>
        <begin position="1"/>
        <end position="107"/>
    </location>
</feature>
<comment type="caution">
    <text evidence="2">The sequence shown here is derived from an EMBL/GenBank/DDBJ whole genome shotgun (WGS) entry which is preliminary data.</text>
</comment>
<dbReference type="Gene3D" id="2.60.40.150">
    <property type="entry name" value="C2 domain"/>
    <property type="match status" value="1"/>
</dbReference>
<accession>A0AAD8K456</accession>
<evidence type="ECO:0000259" key="1">
    <source>
        <dbReference type="PROSITE" id="PS50004"/>
    </source>
</evidence>
<dbReference type="InterPro" id="IPR000008">
    <property type="entry name" value="C2_dom"/>
</dbReference>
<dbReference type="Proteomes" id="UP001229421">
    <property type="component" value="Unassembled WGS sequence"/>
</dbReference>
<dbReference type="PROSITE" id="PS50004">
    <property type="entry name" value="C2"/>
    <property type="match status" value="1"/>
</dbReference>
<proteinExistence type="predicted"/>
<organism evidence="2 3">
    <name type="scientific">Tagetes erecta</name>
    <name type="common">African marigold</name>
    <dbReference type="NCBI Taxonomy" id="13708"/>
    <lineage>
        <taxon>Eukaryota</taxon>
        <taxon>Viridiplantae</taxon>
        <taxon>Streptophyta</taxon>
        <taxon>Embryophyta</taxon>
        <taxon>Tracheophyta</taxon>
        <taxon>Spermatophyta</taxon>
        <taxon>Magnoliopsida</taxon>
        <taxon>eudicotyledons</taxon>
        <taxon>Gunneridae</taxon>
        <taxon>Pentapetalae</taxon>
        <taxon>asterids</taxon>
        <taxon>campanulids</taxon>
        <taxon>Asterales</taxon>
        <taxon>Asteraceae</taxon>
        <taxon>Asteroideae</taxon>
        <taxon>Heliantheae alliance</taxon>
        <taxon>Tageteae</taxon>
        <taxon>Tagetes</taxon>
    </lineage>
</organism>
<reference evidence="2" key="1">
    <citation type="journal article" date="2023" name="bioRxiv">
        <title>Improved chromosome-level genome assembly for marigold (Tagetes erecta).</title>
        <authorList>
            <person name="Jiang F."/>
            <person name="Yuan L."/>
            <person name="Wang S."/>
            <person name="Wang H."/>
            <person name="Xu D."/>
            <person name="Wang A."/>
            <person name="Fan W."/>
        </authorList>
    </citation>
    <scope>NUCLEOTIDE SEQUENCE</scope>
    <source>
        <strain evidence="2">WSJ</strain>
        <tissue evidence="2">Leaf</tissue>
    </source>
</reference>
<dbReference type="PANTHER" id="PTHR32246:SF173">
    <property type="entry name" value="C2 DOMAIN-CONTAINING PROTEIN"/>
    <property type="match status" value="1"/>
</dbReference>
<evidence type="ECO:0000313" key="3">
    <source>
        <dbReference type="Proteomes" id="UP001229421"/>
    </source>
</evidence>
<dbReference type="PANTHER" id="PTHR32246">
    <property type="entry name" value="INGRESSION PROTEIN FIC1"/>
    <property type="match status" value="1"/>
</dbReference>
<name>A0AAD8K456_TARER</name>
<protein>
    <recommendedName>
        <fullName evidence="1">C2 domain-containing protein</fullName>
    </recommendedName>
</protein>
<evidence type="ECO:0000313" key="2">
    <source>
        <dbReference type="EMBL" id="KAK1416049.1"/>
    </source>
</evidence>
<gene>
    <name evidence="2" type="ORF">QVD17_31837</name>
</gene>
<dbReference type="Pfam" id="PF00168">
    <property type="entry name" value="C2"/>
    <property type="match status" value="1"/>
</dbReference>
<keyword evidence="3" id="KW-1185">Reference proteome</keyword>
<dbReference type="AlphaFoldDB" id="A0AAD8K456"/>
<dbReference type="InterPro" id="IPR035892">
    <property type="entry name" value="C2_domain_sf"/>
</dbReference>
<dbReference type="SUPFAM" id="SSF49562">
    <property type="entry name" value="C2 domain (Calcium/lipid-binding domain, CaLB)"/>
    <property type="match status" value="1"/>
</dbReference>
<sequence>MKYYRTLELTLFSAKELPKPKTTSNLNAYAVVSISGTNKPQKFTIPIDNDTDPTSMKFTVNEAACLKNRLTLVVKIKAKRMFFDKKLGEVRVPINELLARVKTDQGVAMQTVSFPMSKRHHEPEGVVSFSYKFGDRYSVLSSAKVATRGRRGRSGVGIGAGVVGGLVLASAASSACGGACGCGGC</sequence>